<dbReference type="GO" id="GO:0010181">
    <property type="term" value="F:FMN binding"/>
    <property type="evidence" value="ECO:0007669"/>
    <property type="project" value="TreeGrafter"/>
</dbReference>
<dbReference type="NCBIfam" id="TIGR00507">
    <property type="entry name" value="aroE"/>
    <property type="match status" value="1"/>
</dbReference>
<dbReference type="CDD" id="cd01065">
    <property type="entry name" value="NAD_bind_Shikimate_DH"/>
    <property type="match status" value="1"/>
</dbReference>
<proteinExistence type="inferred from homology"/>
<dbReference type="InterPro" id="IPR011342">
    <property type="entry name" value="Shikimate_DH"/>
</dbReference>
<evidence type="ECO:0000313" key="12">
    <source>
        <dbReference type="EMBL" id="CAI8022200.1"/>
    </source>
</evidence>
<keyword evidence="7 8" id="KW-0456">Lyase</keyword>
<dbReference type="HAMAP" id="MF_00300">
    <property type="entry name" value="Chorismate_synth"/>
    <property type="match status" value="1"/>
</dbReference>
<dbReference type="AlphaFoldDB" id="A0AA35S2G8"/>
<dbReference type="PROSITE" id="PS00787">
    <property type="entry name" value="CHORISMATE_SYNTHASE_1"/>
    <property type="match status" value="1"/>
</dbReference>
<dbReference type="CDD" id="cd07304">
    <property type="entry name" value="Chorismate_synthase"/>
    <property type="match status" value="1"/>
</dbReference>
<comment type="cofactor">
    <cofactor evidence="8">
        <name>FMNH2</name>
        <dbReference type="ChEBI" id="CHEBI:57618"/>
    </cofactor>
    <text evidence="8">Reduced FMN (FMNH(2)).</text>
</comment>
<dbReference type="GO" id="GO:0019632">
    <property type="term" value="P:shikimate metabolic process"/>
    <property type="evidence" value="ECO:0007669"/>
    <property type="project" value="InterPro"/>
</dbReference>
<dbReference type="SUPFAM" id="SSF53223">
    <property type="entry name" value="Aminoacid dehydrogenase-like, N-terminal domain"/>
    <property type="match status" value="1"/>
</dbReference>
<dbReference type="GO" id="GO:0009423">
    <property type="term" value="P:chorismate biosynthetic process"/>
    <property type="evidence" value="ECO:0007669"/>
    <property type="project" value="TreeGrafter"/>
</dbReference>
<comment type="pathway">
    <text evidence="1 8">Metabolic intermediate biosynthesis; chorismate biosynthesis; chorismate from D-erythrose 4-phosphate and phosphoenolpyruvate: step 7/7.</text>
</comment>
<dbReference type="EC" id="4.2.3.5" evidence="8"/>
<accession>A0AA35S2G8</accession>
<organism evidence="12 13">
    <name type="scientific">Geodia barretti</name>
    <name type="common">Barrett's horny sponge</name>
    <dbReference type="NCBI Taxonomy" id="519541"/>
    <lineage>
        <taxon>Eukaryota</taxon>
        <taxon>Metazoa</taxon>
        <taxon>Porifera</taxon>
        <taxon>Demospongiae</taxon>
        <taxon>Heteroscleromorpha</taxon>
        <taxon>Tetractinellida</taxon>
        <taxon>Astrophorina</taxon>
        <taxon>Geodiidae</taxon>
        <taxon>Geodia</taxon>
    </lineage>
</organism>
<gene>
    <name evidence="12" type="ORF">GBAR_LOCUS13055</name>
</gene>
<dbReference type="HAMAP" id="MF_00222">
    <property type="entry name" value="Shikimate_DH_AroE"/>
    <property type="match status" value="1"/>
</dbReference>
<dbReference type="InterPro" id="IPR022893">
    <property type="entry name" value="Shikimate_DH_fam"/>
</dbReference>
<dbReference type="SUPFAM" id="SSF103263">
    <property type="entry name" value="Chorismate synthase, AroC"/>
    <property type="match status" value="1"/>
</dbReference>
<evidence type="ECO:0000256" key="8">
    <source>
        <dbReference type="RuleBase" id="RU000605"/>
    </source>
</evidence>
<feature type="domain" description="Shikimate dehydrogenase substrate binding N-terminal" evidence="11">
    <location>
        <begin position="61"/>
        <end position="143"/>
    </location>
</feature>
<dbReference type="Gene3D" id="3.40.50.720">
    <property type="entry name" value="NAD(P)-binding Rossmann-like Domain"/>
    <property type="match status" value="1"/>
</dbReference>
<dbReference type="InterPro" id="IPR035904">
    <property type="entry name" value="Chorismate_synth_AroC_sf"/>
</dbReference>
<dbReference type="GO" id="GO:0005829">
    <property type="term" value="C:cytosol"/>
    <property type="evidence" value="ECO:0007669"/>
    <property type="project" value="TreeGrafter"/>
</dbReference>
<dbReference type="PROSITE" id="PS00788">
    <property type="entry name" value="CHORISMATE_SYNTHASE_2"/>
    <property type="match status" value="1"/>
</dbReference>
<keyword evidence="13" id="KW-1185">Reference proteome</keyword>
<name>A0AA35S2G8_GEOBA</name>
<keyword evidence="6 8" id="KW-0057">Aromatic amino acid biosynthesis</keyword>
<protein>
    <recommendedName>
        <fullName evidence="8">Chorismate synthase</fullName>
        <ecNumber evidence="8">4.2.3.5</ecNumber>
    </recommendedName>
</protein>
<dbReference type="SUPFAM" id="SSF51735">
    <property type="entry name" value="NAD(P)-binding Rossmann-fold domains"/>
    <property type="match status" value="1"/>
</dbReference>
<reference evidence="12" key="1">
    <citation type="submission" date="2023-03" db="EMBL/GenBank/DDBJ databases">
        <authorList>
            <person name="Steffen K."/>
            <person name="Cardenas P."/>
        </authorList>
    </citation>
    <scope>NUCLEOTIDE SEQUENCE</scope>
</reference>
<dbReference type="EMBL" id="CASHTH010001945">
    <property type="protein sequence ID" value="CAI8022200.1"/>
    <property type="molecule type" value="Genomic_DNA"/>
</dbReference>
<dbReference type="PANTHER" id="PTHR21085">
    <property type="entry name" value="CHORISMATE SYNTHASE"/>
    <property type="match status" value="1"/>
</dbReference>
<feature type="region of interest" description="Disordered" evidence="9">
    <location>
        <begin position="342"/>
        <end position="363"/>
    </location>
</feature>
<comment type="caution">
    <text evidence="12">The sequence shown here is derived from an EMBL/GenBank/DDBJ whole genome shotgun (WGS) entry which is preliminary data.</text>
</comment>
<dbReference type="InterPro" id="IPR028939">
    <property type="entry name" value="P5C_Rdtase_cat_N"/>
</dbReference>
<dbReference type="Pfam" id="PF01264">
    <property type="entry name" value="Chorismate_synt"/>
    <property type="match status" value="1"/>
</dbReference>
<dbReference type="InterPro" id="IPR046346">
    <property type="entry name" value="Aminoacid_DH-like_N_sf"/>
</dbReference>
<sequence>MGEAGAALRVIAGAAGAALSTYAPPEGLPAVAAGQLNAKDIRSRHRRWGRRLHALVPVYGVVGSPIGQSLSPPMHEAAFRRLGIEAAYLPFAVPLRELADFLVAARLSGVGGLNLTIPLKRAALPLLDELDDDARRIGAVNTIIPMNGGFGGANTDWIGAVRSLEEVVPLAGRRATVLGAGGSARAVLYGLTRAGAEPVVISRNDRKAAALADEMGVRHAPWASLDRAQGDILVNTTPVGMAPDREGCPAPDAAIAAHEVVFDLVFHPEETRLLRQAAGLGKRTVPGLRMLILQAAAAFERWIGRPAPIEAFRVTTWGESHGPAIGVVVDGCPPRLPLSEADIQQELDRRRPGQSALTSPRREADRVAIQSGVIAGQTTGHPIAMVVQNRDARPADYEALKTVYRPSHADYTFEAKYGIRDKSGGGRSSARVTVGHVAAGAVARVFLAERFGVECVAYVKRTQDVEAAVDPERVTRAEVERTPVRCPDPEAAVRMVELIDRIRRARDSVGGVVECAVRGVPAGLGEPVFDKLESDLAKAMLAINASKGFEIGSGFAGTRLRGSEHNDRFVMKDGRMATETNNAGGVLGGISTGMPIVFRVAFKPTSTIGLPQQTVDSEGKEPVVEPR</sequence>
<dbReference type="GO" id="GO:0004107">
    <property type="term" value="F:chorismate synthase activity"/>
    <property type="evidence" value="ECO:0007669"/>
    <property type="project" value="UniProtKB-EC"/>
</dbReference>
<dbReference type="Gene3D" id="3.40.50.10860">
    <property type="entry name" value="Leucine Dehydrogenase, chain A, domain 1"/>
    <property type="match status" value="1"/>
</dbReference>
<evidence type="ECO:0000256" key="6">
    <source>
        <dbReference type="ARBA" id="ARBA00023141"/>
    </source>
</evidence>
<evidence type="ECO:0000256" key="2">
    <source>
        <dbReference type="ARBA" id="ARBA00008014"/>
    </source>
</evidence>
<dbReference type="PANTHER" id="PTHR21085:SF0">
    <property type="entry name" value="CHORISMATE SYNTHASE"/>
    <property type="match status" value="1"/>
</dbReference>
<dbReference type="GO" id="GO:0008652">
    <property type="term" value="P:amino acid biosynthetic process"/>
    <property type="evidence" value="ECO:0007669"/>
    <property type="project" value="UniProtKB-KW"/>
</dbReference>
<evidence type="ECO:0000256" key="3">
    <source>
        <dbReference type="ARBA" id="ARBA00022605"/>
    </source>
</evidence>
<dbReference type="Gene3D" id="3.60.150.10">
    <property type="entry name" value="Chorismate synthase AroC"/>
    <property type="match status" value="1"/>
</dbReference>
<evidence type="ECO:0000256" key="5">
    <source>
        <dbReference type="ARBA" id="ARBA00023002"/>
    </source>
</evidence>
<dbReference type="GO" id="GO:0004764">
    <property type="term" value="F:shikimate 3-dehydrogenase (NADP+) activity"/>
    <property type="evidence" value="ECO:0007669"/>
    <property type="project" value="InterPro"/>
</dbReference>
<comment type="similarity">
    <text evidence="2 8">Belongs to the chorismate synthase family.</text>
</comment>
<dbReference type="GO" id="GO:0050661">
    <property type="term" value="F:NADP binding"/>
    <property type="evidence" value="ECO:0007669"/>
    <property type="project" value="InterPro"/>
</dbReference>
<evidence type="ECO:0000259" key="11">
    <source>
        <dbReference type="Pfam" id="PF08501"/>
    </source>
</evidence>
<dbReference type="Pfam" id="PF03807">
    <property type="entry name" value="F420_oxidored"/>
    <property type="match status" value="1"/>
</dbReference>
<evidence type="ECO:0000256" key="4">
    <source>
        <dbReference type="ARBA" id="ARBA00022857"/>
    </source>
</evidence>
<dbReference type="NCBIfam" id="TIGR00033">
    <property type="entry name" value="aroC"/>
    <property type="match status" value="1"/>
</dbReference>
<dbReference type="InterPro" id="IPR000453">
    <property type="entry name" value="Chorismate_synth"/>
</dbReference>
<keyword evidence="4" id="KW-0521">NADP</keyword>
<dbReference type="GO" id="GO:0009073">
    <property type="term" value="P:aromatic amino acid family biosynthetic process"/>
    <property type="evidence" value="ECO:0007669"/>
    <property type="project" value="UniProtKB-KW"/>
</dbReference>
<keyword evidence="3 8" id="KW-0028">Amino-acid biosynthesis</keyword>
<evidence type="ECO:0000259" key="10">
    <source>
        <dbReference type="Pfam" id="PF03807"/>
    </source>
</evidence>
<evidence type="ECO:0000256" key="1">
    <source>
        <dbReference type="ARBA" id="ARBA00005044"/>
    </source>
</evidence>
<dbReference type="InterPro" id="IPR036291">
    <property type="entry name" value="NAD(P)-bd_dom_sf"/>
</dbReference>
<dbReference type="InterPro" id="IPR013708">
    <property type="entry name" value="Shikimate_DH-bd_N"/>
</dbReference>
<keyword evidence="5" id="KW-0560">Oxidoreductase</keyword>
<feature type="domain" description="Pyrroline-5-carboxylate reductase catalytic N-terminal" evidence="10">
    <location>
        <begin position="176"/>
        <end position="243"/>
    </location>
</feature>
<dbReference type="Pfam" id="PF08501">
    <property type="entry name" value="Shikimate_dh_N"/>
    <property type="match status" value="1"/>
</dbReference>
<dbReference type="NCBIfam" id="NF003793">
    <property type="entry name" value="PRK05382.1"/>
    <property type="match status" value="1"/>
</dbReference>
<evidence type="ECO:0000256" key="9">
    <source>
        <dbReference type="SAM" id="MobiDB-lite"/>
    </source>
</evidence>
<evidence type="ECO:0000256" key="7">
    <source>
        <dbReference type="ARBA" id="ARBA00023239"/>
    </source>
</evidence>
<evidence type="ECO:0000313" key="13">
    <source>
        <dbReference type="Proteomes" id="UP001174909"/>
    </source>
</evidence>
<comment type="catalytic activity">
    <reaction evidence="8">
        <text>5-O-(1-carboxyvinyl)-3-phosphoshikimate = chorismate + phosphate</text>
        <dbReference type="Rhea" id="RHEA:21020"/>
        <dbReference type="ChEBI" id="CHEBI:29748"/>
        <dbReference type="ChEBI" id="CHEBI:43474"/>
        <dbReference type="ChEBI" id="CHEBI:57701"/>
        <dbReference type="EC" id="4.2.3.5"/>
    </reaction>
</comment>
<dbReference type="Proteomes" id="UP001174909">
    <property type="component" value="Unassembled WGS sequence"/>
</dbReference>
<dbReference type="InterPro" id="IPR020541">
    <property type="entry name" value="Chorismate_synthase_CS"/>
</dbReference>